<keyword evidence="3" id="KW-1185">Reference proteome</keyword>
<evidence type="ECO:0000313" key="3">
    <source>
        <dbReference type="Proteomes" id="UP001479436"/>
    </source>
</evidence>
<reference evidence="2 3" key="1">
    <citation type="submission" date="2023-04" db="EMBL/GenBank/DDBJ databases">
        <title>Genome of Basidiobolus ranarum AG-B5.</title>
        <authorList>
            <person name="Stajich J.E."/>
            <person name="Carter-House D."/>
            <person name="Gryganskyi A."/>
        </authorList>
    </citation>
    <scope>NUCLEOTIDE SEQUENCE [LARGE SCALE GENOMIC DNA]</scope>
    <source>
        <strain evidence="2 3">AG-B5</strain>
    </source>
</reference>
<accession>A0ABR2WIG7</accession>
<feature type="region of interest" description="Disordered" evidence="1">
    <location>
        <begin position="112"/>
        <end position="142"/>
    </location>
</feature>
<name>A0ABR2WIG7_9FUNG</name>
<comment type="caution">
    <text evidence="2">The sequence shown here is derived from an EMBL/GenBank/DDBJ whole genome shotgun (WGS) entry which is preliminary data.</text>
</comment>
<dbReference type="EMBL" id="JASJQH010001453">
    <property type="protein sequence ID" value="KAK9761297.1"/>
    <property type="molecule type" value="Genomic_DNA"/>
</dbReference>
<organism evidence="2 3">
    <name type="scientific">Basidiobolus ranarum</name>
    <dbReference type="NCBI Taxonomy" id="34480"/>
    <lineage>
        <taxon>Eukaryota</taxon>
        <taxon>Fungi</taxon>
        <taxon>Fungi incertae sedis</taxon>
        <taxon>Zoopagomycota</taxon>
        <taxon>Entomophthoromycotina</taxon>
        <taxon>Basidiobolomycetes</taxon>
        <taxon>Basidiobolales</taxon>
        <taxon>Basidiobolaceae</taxon>
        <taxon>Basidiobolus</taxon>
    </lineage>
</organism>
<evidence type="ECO:0000256" key="1">
    <source>
        <dbReference type="SAM" id="MobiDB-lite"/>
    </source>
</evidence>
<dbReference type="Proteomes" id="UP001479436">
    <property type="component" value="Unassembled WGS sequence"/>
</dbReference>
<protein>
    <submittedName>
        <fullName evidence="2">Uncharacterized protein</fullName>
    </submittedName>
</protein>
<feature type="compositionally biased region" description="Polar residues" evidence="1">
    <location>
        <begin position="129"/>
        <end position="142"/>
    </location>
</feature>
<gene>
    <name evidence="2" type="ORF">K7432_013907</name>
</gene>
<sequence length="142" mass="15881">MIRRIQTAKHELDILDRVIGKGKAKAPPEHEDPYLLIEREIAEIASSIREVSLKIDDLRSIEANSALCLELALNDSELLPDITTYPASLEESNQGTCEIELNELNQLVSCEDVEDNSGENEKKRYLTEELNSSNSAGKKTKI</sequence>
<proteinExistence type="predicted"/>
<evidence type="ECO:0000313" key="2">
    <source>
        <dbReference type="EMBL" id="KAK9761297.1"/>
    </source>
</evidence>